<evidence type="ECO:0000313" key="2">
    <source>
        <dbReference type="EMBL" id="KIH46673.1"/>
    </source>
</evidence>
<organism evidence="2 3">
    <name type="scientific">Ancylostoma duodenale</name>
    <dbReference type="NCBI Taxonomy" id="51022"/>
    <lineage>
        <taxon>Eukaryota</taxon>
        <taxon>Metazoa</taxon>
        <taxon>Ecdysozoa</taxon>
        <taxon>Nematoda</taxon>
        <taxon>Chromadorea</taxon>
        <taxon>Rhabditida</taxon>
        <taxon>Rhabditina</taxon>
        <taxon>Rhabditomorpha</taxon>
        <taxon>Strongyloidea</taxon>
        <taxon>Ancylostomatidae</taxon>
        <taxon>Ancylostomatinae</taxon>
        <taxon>Ancylostoma</taxon>
    </lineage>
</organism>
<accession>A0A0C2BS42</accession>
<protein>
    <submittedName>
        <fullName evidence="2">Uncharacterized protein</fullName>
    </submittedName>
</protein>
<keyword evidence="3" id="KW-1185">Reference proteome</keyword>
<feature type="region of interest" description="Disordered" evidence="1">
    <location>
        <begin position="21"/>
        <end position="42"/>
    </location>
</feature>
<proteinExistence type="predicted"/>
<reference evidence="2 3" key="1">
    <citation type="submission" date="2013-12" db="EMBL/GenBank/DDBJ databases">
        <title>Draft genome of the parsitic nematode Ancylostoma duodenale.</title>
        <authorList>
            <person name="Mitreva M."/>
        </authorList>
    </citation>
    <scope>NUCLEOTIDE SEQUENCE [LARGE SCALE GENOMIC DNA]</scope>
    <source>
        <strain evidence="2 3">Zhejiang</strain>
    </source>
</reference>
<gene>
    <name evidence="2" type="ORF">ANCDUO_23272</name>
</gene>
<dbReference type="AlphaFoldDB" id="A0A0C2BS42"/>
<evidence type="ECO:0000256" key="1">
    <source>
        <dbReference type="SAM" id="MobiDB-lite"/>
    </source>
</evidence>
<dbReference type="EMBL" id="KN768716">
    <property type="protein sequence ID" value="KIH46673.1"/>
    <property type="molecule type" value="Genomic_DNA"/>
</dbReference>
<dbReference type="OrthoDB" id="5871622at2759"/>
<dbReference type="Proteomes" id="UP000054047">
    <property type="component" value="Unassembled WGS sequence"/>
</dbReference>
<name>A0A0C2BS42_9BILA</name>
<evidence type="ECO:0000313" key="3">
    <source>
        <dbReference type="Proteomes" id="UP000054047"/>
    </source>
</evidence>
<sequence length="223" mass="23965">MFDYDLRLFFAFSYPPFIQSRSKEPDVAPVSDAKPSTSASTRLSTQAPIEMKAMNQPQTVPNTPLPYDTAPNTPLPTQHQVQAMPFPGQPVQPGMNVAGMPGAPGISCVGPAPPMQPGMAYAAGPAIMPGYPAAIPMHQMYSPPTAMPMNPMGMPGAMGTNPNQNGEIFAVHYKVVVVVAVGNIPFGNKPGSVITRREIAPNIHKQPKQRKKKSVKFARMLKM</sequence>